<dbReference type="AlphaFoldDB" id="A0A6A6GIL4"/>
<dbReference type="EMBL" id="ML992503">
    <property type="protein sequence ID" value="KAF2225511.1"/>
    <property type="molecule type" value="Genomic_DNA"/>
</dbReference>
<proteinExistence type="predicted"/>
<accession>A0A6A6GIL4</accession>
<name>A0A6A6GIL4_9PEZI</name>
<evidence type="ECO:0000313" key="2">
    <source>
        <dbReference type="Proteomes" id="UP000799538"/>
    </source>
</evidence>
<dbReference type="OrthoDB" id="10555836at2759"/>
<organism evidence="1 2">
    <name type="scientific">Elsinoe ampelina</name>
    <dbReference type="NCBI Taxonomy" id="302913"/>
    <lineage>
        <taxon>Eukaryota</taxon>
        <taxon>Fungi</taxon>
        <taxon>Dikarya</taxon>
        <taxon>Ascomycota</taxon>
        <taxon>Pezizomycotina</taxon>
        <taxon>Dothideomycetes</taxon>
        <taxon>Dothideomycetidae</taxon>
        <taxon>Myriangiales</taxon>
        <taxon>Elsinoaceae</taxon>
        <taxon>Elsinoe</taxon>
    </lineage>
</organism>
<evidence type="ECO:0000313" key="1">
    <source>
        <dbReference type="EMBL" id="KAF2225511.1"/>
    </source>
</evidence>
<gene>
    <name evidence="1" type="ORF">BDZ85DRAFT_257604</name>
</gene>
<sequence>MRKWTSRSSLSVMILLDCHPAQKRPFLHIMTERSVTHSSRPLQPVCGTCLRRCRGKPFHDERVYIFLPVPCSSAAMEPGVAQIAPVVSPVTMEVVALVFPNPISPVSAVALGFIVWPCRPRDLQSPGGCPVPVHLSVPLFMLTGLLPGATSLCAIDAHLYSRVTLCGSNDLAFDASAGSLQ</sequence>
<dbReference type="Proteomes" id="UP000799538">
    <property type="component" value="Unassembled WGS sequence"/>
</dbReference>
<protein>
    <submittedName>
        <fullName evidence="1">Uncharacterized protein</fullName>
    </submittedName>
</protein>
<keyword evidence="2" id="KW-1185">Reference proteome</keyword>
<reference evidence="2" key="1">
    <citation type="journal article" date="2020" name="Stud. Mycol.">
        <title>101 Dothideomycetes genomes: A test case for predicting lifestyles and emergence of pathogens.</title>
        <authorList>
            <person name="Haridas S."/>
            <person name="Albert R."/>
            <person name="Binder M."/>
            <person name="Bloem J."/>
            <person name="LaButti K."/>
            <person name="Salamov A."/>
            <person name="Andreopoulos B."/>
            <person name="Baker S."/>
            <person name="Barry K."/>
            <person name="Bills G."/>
            <person name="Bluhm B."/>
            <person name="Cannon C."/>
            <person name="Castanera R."/>
            <person name="Culley D."/>
            <person name="Daum C."/>
            <person name="Ezra D."/>
            <person name="Gonzalez J."/>
            <person name="Henrissat B."/>
            <person name="Kuo A."/>
            <person name="Liang C."/>
            <person name="Lipzen A."/>
            <person name="Lutzoni F."/>
            <person name="Magnuson J."/>
            <person name="Mondo S."/>
            <person name="Nolan M."/>
            <person name="Ohm R."/>
            <person name="Pangilinan J."/>
            <person name="Park H.-J."/>
            <person name="Ramirez L."/>
            <person name="Alfaro M."/>
            <person name="Sun H."/>
            <person name="Tritt A."/>
            <person name="Yoshinaga Y."/>
            <person name="Zwiers L.-H."/>
            <person name="Turgeon B."/>
            <person name="Goodwin S."/>
            <person name="Spatafora J."/>
            <person name="Crous P."/>
            <person name="Grigoriev I."/>
        </authorList>
    </citation>
    <scope>NUCLEOTIDE SEQUENCE [LARGE SCALE GENOMIC DNA]</scope>
    <source>
        <strain evidence="2">CECT 20119</strain>
    </source>
</reference>